<dbReference type="PANTHER" id="PTHR42852:SF6">
    <property type="entry name" value="THIOL:DISULFIDE INTERCHANGE PROTEIN DSBE"/>
    <property type="match status" value="1"/>
</dbReference>
<feature type="signal peptide" evidence="5">
    <location>
        <begin position="1"/>
        <end position="23"/>
    </location>
</feature>
<evidence type="ECO:0000256" key="5">
    <source>
        <dbReference type="SAM" id="SignalP"/>
    </source>
</evidence>
<dbReference type="InterPro" id="IPR013766">
    <property type="entry name" value="Thioredoxin_domain"/>
</dbReference>
<dbReference type="AlphaFoldDB" id="A0A8J7SIJ6"/>
<keyword evidence="2" id="KW-0201">Cytochrome c-type biogenesis</keyword>
<dbReference type="PANTHER" id="PTHR42852">
    <property type="entry name" value="THIOL:DISULFIDE INTERCHANGE PROTEIN DSBE"/>
    <property type="match status" value="1"/>
</dbReference>
<evidence type="ECO:0000313" key="8">
    <source>
        <dbReference type="Proteomes" id="UP000624703"/>
    </source>
</evidence>
<feature type="domain" description="Thioredoxin" evidence="6">
    <location>
        <begin position="226"/>
        <end position="362"/>
    </location>
</feature>
<organism evidence="7 8">
    <name type="scientific">Persicirhabdus sediminis</name>
    <dbReference type="NCBI Taxonomy" id="454144"/>
    <lineage>
        <taxon>Bacteria</taxon>
        <taxon>Pseudomonadati</taxon>
        <taxon>Verrucomicrobiota</taxon>
        <taxon>Verrucomicrobiia</taxon>
        <taxon>Verrucomicrobiales</taxon>
        <taxon>Verrucomicrobiaceae</taxon>
        <taxon>Persicirhabdus</taxon>
    </lineage>
</organism>
<dbReference type="GO" id="GO:0016209">
    <property type="term" value="F:antioxidant activity"/>
    <property type="evidence" value="ECO:0007669"/>
    <property type="project" value="InterPro"/>
</dbReference>
<dbReference type="Gene3D" id="3.40.30.10">
    <property type="entry name" value="Glutaredoxin"/>
    <property type="match status" value="1"/>
</dbReference>
<feature type="chain" id="PRO_5035175005" evidence="5">
    <location>
        <begin position="24"/>
        <end position="362"/>
    </location>
</feature>
<proteinExistence type="predicted"/>
<keyword evidence="5" id="KW-0732">Signal</keyword>
<comment type="subcellular location">
    <subcellularLocation>
        <location evidence="1">Cell envelope</location>
    </subcellularLocation>
</comment>
<evidence type="ECO:0000256" key="4">
    <source>
        <dbReference type="ARBA" id="ARBA00023284"/>
    </source>
</evidence>
<dbReference type="GO" id="GO:0016491">
    <property type="term" value="F:oxidoreductase activity"/>
    <property type="evidence" value="ECO:0007669"/>
    <property type="project" value="InterPro"/>
</dbReference>
<gene>
    <name evidence="7" type="ORF">JIN82_10105</name>
</gene>
<dbReference type="Proteomes" id="UP000624703">
    <property type="component" value="Unassembled WGS sequence"/>
</dbReference>
<evidence type="ECO:0000256" key="2">
    <source>
        <dbReference type="ARBA" id="ARBA00022748"/>
    </source>
</evidence>
<dbReference type="PROSITE" id="PS51352">
    <property type="entry name" value="THIOREDOXIN_2"/>
    <property type="match status" value="1"/>
</dbReference>
<evidence type="ECO:0000256" key="1">
    <source>
        <dbReference type="ARBA" id="ARBA00004196"/>
    </source>
</evidence>
<dbReference type="GO" id="GO:0017004">
    <property type="term" value="P:cytochrome complex assembly"/>
    <property type="evidence" value="ECO:0007669"/>
    <property type="project" value="UniProtKB-KW"/>
</dbReference>
<dbReference type="CDD" id="cd02966">
    <property type="entry name" value="TlpA_like_family"/>
    <property type="match status" value="1"/>
</dbReference>
<keyword evidence="4" id="KW-0676">Redox-active center</keyword>
<name>A0A8J7SIJ6_9BACT</name>
<protein>
    <submittedName>
        <fullName evidence="7">TlpA family protein disulfide reductase</fullName>
    </submittedName>
</protein>
<keyword evidence="3" id="KW-1015">Disulfide bond</keyword>
<dbReference type="EMBL" id="JAENIM010000039">
    <property type="protein sequence ID" value="MBK1791505.1"/>
    <property type="molecule type" value="Genomic_DNA"/>
</dbReference>
<evidence type="ECO:0000313" key="7">
    <source>
        <dbReference type="EMBL" id="MBK1791505.1"/>
    </source>
</evidence>
<evidence type="ECO:0000259" key="6">
    <source>
        <dbReference type="PROSITE" id="PS51352"/>
    </source>
</evidence>
<dbReference type="InterPro" id="IPR036249">
    <property type="entry name" value="Thioredoxin-like_sf"/>
</dbReference>
<dbReference type="InterPro" id="IPR000866">
    <property type="entry name" value="AhpC/TSA"/>
</dbReference>
<dbReference type="InterPro" id="IPR050553">
    <property type="entry name" value="Thioredoxin_ResA/DsbE_sf"/>
</dbReference>
<evidence type="ECO:0000256" key="3">
    <source>
        <dbReference type="ARBA" id="ARBA00023157"/>
    </source>
</evidence>
<dbReference type="Pfam" id="PF00578">
    <property type="entry name" value="AhpC-TSA"/>
    <property type="match status" value="1"/>
</dbReference>
<dbReference type="GO" id="GO:0030313">
    <property type="term" value="C:cell envelope"/>
    <property type="evidence" value="ECO:0007669"/>
    <property type="project" value="UniProtKB-SubCell"/>
</dbReference>
<accession>A0A8J7SIJ6</accession>
<comment type="caution">
    <text evidence="7">The sequence shown here is derived from an EMBL/GenBank/DDBJ whole genome shotgun (WGS) entry which is preliminary data.</text>
</comment>
<dbReference type="SUPFAM" id="SSF52833">
    <property type="entry name" value="Thioredoxin-like"/>
    <property type="match status" value="1"/>
</dbReference>
<reference evidence="7" key="1">
    <citation type="submission" date="2021-01" db="EMBL/GenBank/DDBJ databases">
        <title>Modified the classification status of verrucomicrobia.</title>
        <authorList>
            <person name="Feng X."/>
        </authorList>
    </citation>
    <scope>NUCLEOTIDE SEQUENCE</scope>
    <source>
        <strain evidence="7">_KCTC 22039</strain>
    </source>
</reference>
<keyword evidence="8" id="KW-1185">Reference proteome</keyword>
<sequence>MVSKKWTLMATLSMSMIAGTCLAGTQKQAQQLVDDHQLLVRSWERKMKAATTLEQQQALQEKYPKIDYFSRRMKAELQGELTNDWTLDYSAWLLIHDQSMTVSQVKLLTNAVKNNHLLSPKVGKICLAMALMPLPEGTDALQQVALRREFSETIRSVHEKNPDKIVKGQAALALALMMGDVGDASFGVRERLTLLREAITESADVKFFNTTVGQLASEEVYIITYLSKGRQAPEINGPLSNGQMKKLSDYHGKVVCLYFWSSQDDNIAQTLEMMRGLKSKYEGQPFELLGVNVDSPQQLALVEKEAIATWDNFTDAQRKISQQYRIKNWPTCIVLDKSGVIRFKDFPSAFMAMSIEDLLRTK</sequence>